<evidence type="ECO:0000313" key="1">
    <source>
        <dbReference type="EMBL" id="KAJ6402958.1"/>
    </source>
</evidence>
<organism evidence="1 2">
    <name type="scientific">Salix udensis</name>
    <dbReference type="NCBI Taxonomy" id="889485"/>
    <lineage>
        <taxon>Eukaryota</taxon>
        <taxon>Viridiplantae</taxon>
        <taxon>Streptophyta</taxon>
        <taxon>Embryophyta</taxon>
        <taxon>Tracheophyta</taxon>
        <taxon>Spermatophyta</taxon>
        <taxon>Magnoliopsida</taxon>
        <taxon>eudicotyledons</taxon>
        <taxon>Gunneridae</taxon>
        <taxon>Pentapetalae</taxon>
        <taxon>rosids</taxon>
        <taxon>fabids</taxon>
        <taxon>Malpighiales</taxon>
        <taxon>Salicaceae</taxon>
        <taxon>Saliceae</taxon>
        <taxon>Salix</taxon>
    </lineage>
</organism>
<reference evidence="1 2" key="1">
    <citation type="journal article" date="2023" name="Int. J. Mol. Sci.">
        <title>De Novo Assembly and Annotation of 11 Diverse Shrub Willow (Salix) Genomes Reveals Novel Gene Organization in Sex-Linked Regions.</title>
        <authorList>
            <person name="Hyden B."/>
            <person name="Feng K."/>
            <person name="Yates T.B."/>
            <person name="Jawdy S."/>
            <person name="Cereghino C."/>
            <person name="Smart L.B."/>
            <person name="Muchero W."/>
        </authorList>
    </citation>
    <scope>NUCLEOTIDE SEQUENCE [LARGE SCALE GENOMIC DNA]</scope>
    <source>
        <tissue evidence="1">Shoot tip</tissue>
    </source>
</reference>
<protein>
    <submittedName>
        <fullName evidence="1">Uncharacterized protein</fullName>
    </submittedName>
</protein>
<sequence length="86" mass="9637">MEILSPVNNIQQEDQERRLVPHFSASSAAFLLQLLSGLEQTLVSHLSSSRTIGFLVSCGRFTVQVEIFHSYNILEFLMAANNLKLS</sequence>
<keyword evidence="2" id="KW-1185">Reference proteome</keyword>
<evidence type="ECO:0000313" key="2">
    <source>
        <dbReference type="Proteomes" id="UP001162972"/>
    </source>
</evidence>
<comment type="caution">
    <text evidence="1">The sequence shown here is derived from an EMBL/GenBank/DDBJ whole genome shotgun (WGS) entry which is preliminary data.</text>
</comment>
<name>A0AAD6NS64_9ROSI</name>
<dbReference type="AlphaFoldDB" id="A0AAD6NS64"/>
<dbReference type="EMBL" id="JAPFFJ010000018">
    <property type="protein sequence ID" value="KAJ6402958.1"/>
    <property type="molecule type" value="Genomic_DNA"/>
</dbReference>
<proteinExistence type="predicted"/>
<dbReference type="Proteomes" id="UP001162972">
    <property type="component" value="Chromosome 4"/>
</dbReference>
<accession>A0AAD6NS64</accession>
<gene>
    <name evidence="1" type="ORF">OIU84_014965</name>
</gene>